<dbReference type="InterPro" id="IPR011008">
    <property type="entry name" value="Dimeric_a/b-barrel"/>
</dbReference>
<name>A0ABS1UYI4_9PROT</name>
<gene>
    <name evidence="1" type="ORF">JMJ55_04280</name>
</gene>
<organism evidence="1 2">
    <name type="scientific">Belnapia mucosa</name>
    <dbReference type="NCBI Taxonomy" id="2804532"/>
    <lineage>
        <taxon>Bacteria</taxon>
        <taxon>Pseudomonadati</taxon>
        <taxon>Pseudomonadota</taxon>
        <taxon>Alphaproteobacteria</taxon>
        <taxon>Acetobacterales</taxon>
        <taxon>Roseomonadaceae</taxon>
        <taxon>Belnapia</taxon>
    </lineage>
</organism>
<dbReference type="Proteomes" id="UP000606490">
    <property type="component" value="Unassembled WGS sequence"/>
</dbReference>
<dbReference type="EMBL" id="JAEUXJ010000001">
    <property type="protein sequence ID" value="MBL6454529.1"/>
    <property type="molecule type" value="Genomic_DNA"/>
</dbReference>
<proteinExistence type="predicted"/>
<evidence type="ECO:0000313" key="1">
    <source>
        <dbReference type="EMBL" id="MBL6454529.1"/>
    </source>
</evidence>
<keyword evidence="2" id="KW-1185">Reference proteome</keyword>
<dbReference type="SUPFAM" id="SSF54909">
    <property type="entry name" value="Dimeric alpha+beta barrel"/>
    <property type="match status" value="1"/>
</dbReference>
<protein>
    <recommendedName>
        <fullName evidence="3">ABM domain-containing protein</fullName>
    </recommendedName>
</protein>
<reference evidence="1 2" key="1">
    <citation type="submission" date="2021-01" db="EMBL/GenBank/DDBJ databases">
        <title>Belnapia mucosa sp. nov. and Belnapia arida sp. nov., isolated from the Tabernas Desert (Almeria, Spain).</title>
        <authorList>
            <person name="Molina-Menor E."/>
            <person name="Vidal-Verdu A."/>
            <person name="Calonge A."/>
            <person name="Satari L."/>
            <person name="Pereto Magraner J."/>
            <person name="Porcar Miralles M."/>
        </authorList>
    </citation>
    <scope>NUCLEOTIDE SEQUENCE [LARGE SCALE GENOMIC DNA]</scope>
    <source>
        <strain evidence="1 2">T6</strain>
    </source>
</reference>
<accession>A0ABS1UYI4</accession>
<evidence type="ECO:0008006" key="3">
    <source>
        <dbReference type="Google" id="ProtNLM"/>
    </source>
</evidence>
<sequence length="117" mass="12889">MYVVIRKYASGGQPEEIAHRVGKGLIRVLREQPGFRAYYAFVSEDGQPIAVSVCDSRDAALRANERAQAWVAANMRDIIPDPPEVLMGPMLVDAAAFEEKVDRSRSSQAEPWLDGGV</sequence>
<evidence type="ECO:0000313" key="2">
    <source>
        <dbReference type="Proteomes" id="UP000606490"/>
    </source>
</evidence>
<dbReference type="RefSeq" id="WP_202824224.1">
    <property type="nucleotide sequence ID" value="NZ_JAEUXJ010000001.1"/>
</dbReference>
<comment type="caution">
    <text evidence="1">The sequence shown here is derived from an EMBL/GenBank/DDBJ whole genome shotgun (WGS) entry which is preliminary data.</text>
</comment>